<evidence type="ECO:0000313" key="1">
    <source>
        <dbReference type="EMBL" id="ORY69684.1"/>
    </source>
</evidence>
<dbReference type="InParanoid" id="A0A1Y2EED9"/>
<evidence type="ECO:0000313" key="2">
    <source>
        <dbReference type="Proteomes" id="UP000193689"/>
    </source>
</evidence>
<organism evidence="1 2">
    <name type="scientific">Pseudomassariella vexata</name>
    <dbReference type="NCBI Taxonomy" id="1141098"/>
    <lineage>
        <taxon>Eukaryota</taxon>
        <taxon>Fungi</taxon>
        <taxon>Dikarya</taxon>
        <taxon>Ascomycota</taxon>
        <taxon>Pezizomycotina</taxon>
        <taxon>Sordariomycetes</taxon>
        <taxon>Xylariomycetidae</taxon>
        <taxon>Amphisphaeriales</taxon>
        <taxon>Pseudomassariaceae</taxon>
        <taxon>Pseudomassariella</taxon>
    </lineage>
</organism>
<dbReference type="Proteomes" id="UP000193689">
    <property type="component" value="Unassembled WGS sequence"/>
</dbReference>
<sequence length="105" mass="11570">MPCMGLLKIFLTQSVSRAEICPSAMLAALLLDRRRARVGSYAQNVNRQKGEAYVTDKPGYPYTTLLLLSLIPELKWKEGSFLDAASCRPIFTSSIIGSLGETETK</sequence>
<protein>
    <submittedName>
        <fullName evidence="1">Uncharacterized protein</fullName>
    </submittedName>
</protein>
<name>A0A1Y2EED9_9PEZI</name>
<accession>A0A1Y2EED9</accession>
<comment type="caution">
    <text evidence="1">The sequence shown here is derived from an EMBL/GenBank/DDBJ whole genome shotgun (WGS) entry which is preliminary data.</text>
</comment>
<dbReference type="EMBL" id="MCFJ01000002">
    <property type="protein sequence ID" value="ORY69684.1"/>
    <property type="molecule type" value="Genomic_DNA"/>
</dbReference>
<dbReference type="AlphaFoldDB" id="A0A1Y2EED9"/>
<reference evidence="1 2" key="1">
    <citation type="submission" date="2016-07" db="EMBL/GenBank/DDBJ databases">
        <title>Pervasive Adenine N6-methylation of Active Genes in Fungi.</title>
        <authorList>
            <consortium name="DOE Joint Genome Institute"/>
            <person name="Mondo S.J."/>
            <person name="Dannebaum R.O."/>
            <person name="Kuo R.C."/>
            <person name="Labutti K."/>
            <person name="Haridas S."/>
            <person name="Kuo A."/>
            <person name="Salamov A."/>
            <person name="Ahrendt S.R."/>
            <person name="Lipzen A."/>
            <person name="Sullivan W."/>
            <person name="Andreopoulos W.B."/>
            <person name="Clum A."/>
            <person name="Lindquist E."/>
            <person name="Daum C."/>
            <person name="Ramamoorthy G.K."/>
            <person name="Gryganskyi A."/>
            <person name="Culley D."/>
            <person name="Magnuson J.K."/>
            <person name="James T.Y."/>
            <person name="O'Malley M.A."/>
            <person name="Stajich J.E."/>
            <person name="Spatafora J.W."/>
            <person name="Visel A."/>
            <person name="Grigoriev I.V."/>
        </authorList>
    </citation>
    <scope>NUCLEOTIDE SEQUENCE [LARGE SCALE GENOMIC DNA]</scope>
    <source>
        <strain evidence="1 2">CBS 129021</strain>
    </source>
</reference>
<gene>
    <name evidence="1" type="ORF">BCR38DRAFT_419815</name>
</gene>
<dbReference type="GeneID" id="63775557"/>
<dbReference type="RefSeq" id="XP_040719634.1">
    <property type="nucleotide sequence ID" value="XM_040859345.1"/>
</dbReference>
<proteinExistence type="predicted"/>
<keyword evidence="2" id="KW-1185">Reference proteome</keyword>